<sequence length="323" mass="35316">MWWAIYDWVLLALWAINAEASYTILRCDSSSFAKIQGAITEATSMATNALAKLLLPGDATVAAAFTPLFISSDVPTLRGLYTRVQNIDTDPLDVTFFCDENHIEWSDPRNGWMDTAYTYTATDGTIRHVNQYRVAAGNPGTLPGIKGSYATLGYQIQMTSDVADCSDQAHVYVWPQRINPPTDGSDGYDHRSLRDINSQGIHPNFAALDNIKPLSETIFHELMHVYGGLVSPTSGKKNIVDIINGKRIRGYQSCVSTNVNRLANGYTPLQAADCPTILAKALYLQPKNKPPMMWDTGVVDPNSGAPVGLPGPGANHKRQITVI</sequence>
<feature type="signal peptide" evidence="1">
    <location>
        <begin position="1"/>
        <end position="20"/>
    </location>
</feature>
<proteinExistence type="predicted"/>
<gene>
    <name evidence="2" type="ORF">M430DRAFT_15499</name>
</gene>
<dbReference type="GeneID" id="36571345"/>
<name>A0A2T3BFT4_AMORE</name>
<evidence type="ECO:0008006" key="4">
    <source>
        <dbReference type="Google" id="ProtNLM"/>
    </source>
</evidence>
<protein>
    <recommendedName>
        <fullName evidence="4">Lysine-specific metallo-endopeptidase domain-containing protein</fullName>
    </recommendedName>
</protein>
<evidence type="ECO:0000313" key="2">
    <source>
        <dbReference type="EMBL" id="PSS28276.1"/>
    </source>
</evidence>
<dbReference type="GO" id="GO:0008237">
    <property type="term" value="F:metallopeptidase activity"/>
    <property type="evidence" value="ECO:0007669"/>
    <property type="project" value="InterPro"/>
</dbReference>
<dbReference type="Proteomes" id="UP000241818">
    <property type="component" value="Unassembled WGS sequence"/>
</dbReference>
<dbReference type="InterPro" id="IPR024079">
    <property type="entry name" value="MetalloPept_cat_dom_sf"/>
</dbReference>
<reference evidence="2 3" key="1">
    <citation type="journal article" date="2018" name="New Phytol.">
        <title>Comparative genomics and transcriptomics depict ericoid mycorrhizal fungi as versatile saprotrophs and plant mutualists.</title>
        <authorList>
            <person name="Martino E."/>
            <person name="Morin E."/>
            <person name="Grelet G.A."/>
            <person name="Kuo A."/>
            <person name="Kohler A."/>
            <person name="Daghino S."/>
            <person name="Barry K.W."/>
            <person name="Cichocki N."/>
            <person name="Clum A."/>
            <person name="Dockter R.B."/>
            <person name="Hainaut M."/>
            <person name="Kuo R.C."/>
            <person name="LaButti K."/>
            <person name="Lindahl B.D."/>
            <person name="Lindquist E.A."/>
            <person name="Lipzen A."/>
            <person name="Khouja H.R."/>
            <person name="Magnuson J."/>
            <person name="Murat C."/>
            <person name="Ohm R.A."/>
            <person name="Singer S.W."/>
            <person name="Spatafora J.W."/>
            <person name="Wang M."/>
            <person name="Veneault-Fourrey C."/>
            <person name="Henrissat B."/>
            <person name="Grigoriev I.V."/>
            <person name="Martin F.M."/>
            <person name="Perotto S."/>
        </authorList>
    </citation>
    <scope>NUCLEOTIDE SEQUENCE [LARGE SCALE GENOMIC DNA]</scope>
    <source>
        <strain evidence="2 3">ATCC 22711</strain>
    </source>
</reference>
<dbReference type="EMBL" id="KZ679006">
    <property type="protein sequence ID" value="PSS28276.1"/>
    <property type="molecule type" value="Genomic_DNA"/>
</dbReference>
<feature type="chain" id="PRO_5015425180" description="Lysine-specific metallo-endopeptidase domain-containing protein" evidence="1">
    <location>
        <begin position="21"/>
        <end position="323"/>
    </location>
</feature>
<evidence type="ECO:0000256" key="1">
    <source>
        <dbReference type="SAM" id="SignalP"/>
    </source>
</evidence>
<keyword evidence="3" id="KW-1185">Reference proteome</keyword>
<dbReference type="OrthoDB" id="4727969at2759"/>
<evidence type="ECO:0000313" key="3">
    <source>
        <dbReference type="Proteomes" id="UP000241818"/>
    </source>
</evidence>
<keyword evidence="1" id="KW-0732">Signal</keyword>
<accession>A0A2T3BFT4</accession>
<dbReference type="Gene3D" id="3.40.390.10">
    <property type="entry name" value="Collagenase (Catalytic Domain)"/>
    <property type="match status" value="1"/>
</dbReference>
<dbReference type="AlphaFoldDB" id="A0A2T3BFT4"/>
<organism evidence="2 3">
    <name type="scientific">Amorphotheca resinae ATCC 22711</name>
    <dbReference type="NCBI Taxonomy" id="857342"/>
    <lineage>
        <taxon>Eukaryota</taxon>
        <taxon>Fungi</taxon>
        <taxon>Dikarya</taxon>
        <taxon>Ascomycota</taxon>
        <taxon>Pezizomycotina</taxon>
        <taxon>Leotiomycetes</taxon>
        <taxon>Helotiales</taxon>
        <taxon>Amorphothecaceae</taxon>
        <taxon>Amorphotheca</taxon>
    </lineage>
</organism>
<dbReference type="InParanoid" id="A0A2T3BFT4"/>
<dbReference type="RefSeq" id="XP_024725801.1">
    <property type="nucleotide sequence ID" value="XM_024863264.1"/>
</dbReference>